<evidence type="ECO:0000256" key="6">
    <source>
        <dbReference type="ARBA" id="ARBA00022833"/>
    </source>
</evidence>
<feature type="binding site" evidence="9">
    <location>
        <position position="201"/>
    </location>
    <ligand>
        <name>Zn(2+)</name>
        <dbReference type="ChEBI" id="CHEBI:29105"/>
        <label>1</label>
    </ligand>
</feature>
<dbReference type="InterPro" id="IPR018253">
    <property type="entry name" value="DnaJ_domain_CS"/>
</dbReference>
<gene>
    <name evidence="9 14" type="primary">dnaJ</name>
    <name evidence="14" type="ORF">ACIKP9_05995</name>
</gene>
<feature type="binding site" evidence="9">
    <location>
        <position position="165"/>
    </location>
    <ligand>
        <name>Zn(2+)</name>
        <dbReference type="ChEBI" id="CHEBI:29105"/>
        <label>2</label>
    </ligand>
</feature>
<comment type="domain">
    <text evidence="9">The J domain is necessary and sufficient to stimulate DnaK ATPase activity. Zinc center 1 plays an important role in the autonomous, DnaK-independent chaperone activity of DnaJ. Zinc center 2 is essential for interaction with DnaK and for DnaJ activity.</text>
</comment>
<dbReference type="SUPFAM" id="SSF46565">
    <property type="entry name" value="Chaperone J-domain"/>
    <property type="match status" value="1"/>
</dbReference>
<protein>
    <recommendedName>
        <fullName evidence="9">Chaperone protein DnaJ</fullName>
    </recommendedName>
</protein>
<dbReference type="NCBIfam" id="NF008035">
    <property type="entry name" value="PRK10767.1"/>
    <property type="match status" value="1"/>
</dbReference>
<comment type="function">
    <text evidence="9">Participates actively in the response to hyperosmotic and heat shock by preventing the aggregation of stress-denatured proteins and by disaggregating proteins, also in an autonomous, DnaK-independent fashion. Unfolded proteins bind initially to DnaJ; upon interaction with the DnaJ-bound protein, DnaK hydrolyzes its bound ATP, resulting in the formation of a stable complex. GrpE releases ADP from DnaK; ATP binding to DnaK triggers the release of the substrate protein, thus completing the reaction cycle. Several rounds of ATP-dependent interactions between DnaJ, DnaK and GrpE are required for fully efficient folding. Also involved, together with DnaK and GrpE, in the DNA replication of plasmids through activation of initiation proteins.</text>
</comment>
<evidence type="ECO:0000256" key="8">
    <source>
        <dbReference type="ARBA" id="ARBA00023186"/>
    </source>
</evidence>
<keyword evidence="5 9" id="KW-0863">Zinc-finger</keyword>
<evidence type="ECO:0000256" key="3">
    <source>
        <dbReference type="ARBA" id="ARBA00022723"/>
    </source>
</evidence>
<feature type="binding site" evidence="9">
    <location>
        <position position="168"/>
    </location>
    <ligand>
        <name>Zn(2+)</name>
        <dbReference type="ChEBI" id="CHEBI:29105"/>
        <label>2</label>
    </ligand>
</feature>
<dbReference type="InterPro" id="IPR036869">
    <property type="entry name" value="J_dom_sf"/>
</dbReference>
<dbReference type="HAMAP" id="MF_01152">
    <property type="entry name" value="DnaJ"/>
    <property type="match status" value="1"/>
</dbReference>
<dbReference type="Gene3D" id="2.60.260.20">
    <property type="entry name" value="Urease metallochaperone UreE, N-terminal domain"/>
    <property type="match status" value="2"/>
</dbReference>
<evidence type="ECO:0000256" key="10">
    <source>
        <dbReference type="PROSITE-ProRule" id="PRU00546"/>
    </source>
</evidence>
<keyword evidence="15" id="KW-1185">Reference proteome</keyword>
<organism evidence="14 15">
    <name type="scientific">Methylobacillus methanolivorans</name>
    <dbReference type="NCBI Taxonomy" id="1848927"/>
    <lineage>
        <taxon>Bacteria</taxon>
        <taxon>Pseudomonadati</taxon>
        <taxon>Pseudomonadota</taxon>
        <taxon>Betaproteobacteria</taxon>
        <taxon>Nitrosomonadales</taxon>
        <taxon>Methylophilaceae</taxon>
        <taxon>Methylobacillus</taxon>
    </lineage>
</organism>
<evidence type="ECO:0000256" key="9">
    <source>
        <dbReference type="HAMAP-Rule" id="MF_01152"/>
    </source>
</evidence>
<feature type="zinc finger region" description="CR-type" evidence="10">
    <location>
        <begin position="135"/>
        <end position="213"/>
    </location>
</feature>
<evidence type="ECO:0000259" key="12">
    <source>
        <dbReference type="PROSITE" id="PS50076"/>
    </source>
</evidence>
<dbReference type="InterPro" id="IPR001305">
    <property type="entry name" value="HSP_DnaJ_Cys-rich_dom"/>
</dbReference>
<feature type="repeat" description="CXXCXGXG motif" evidence="9">
    <location>
        <begin position="201"/>
        <end position="208"/>
    </location>
</feature>
<reference evidence="14 15" key="1">
    <citation type="submission" date="2024-11" db="EMBL/GenBank/DDBJ databases">
        <authorList>
            <person name="Kaparullina E.N."/>
            <person name="Delegan Y.A."/>
            <person name="Doronina N.V."/>
        </authorList>
    </citation>
    <scope>NUCLEOTIDE SEQUENCE [LARGE SCALE GENOMIC DNA]</scope>
    <source>
        <strain evidence="14 15">7sh_L</strain>
    </source>
</reference>
<dbReference type="Gene3D" id="2.10.230.10">
    <property type="entry name" value="Heat shock protein DnaJ, cysteine-rich domain"/>
    <property type="match status" value="1"/>
</dbReference>
<dbReference type="CDD" id="cd06257">
    <property type="entry name" value="DnaJ"/>
    <property type="match status" value="1"/>
</dbReference>
<dbReference type="SUPFAM" id="SSF57938">
    <property type="entry name" value="DnaJ/Hsp40 cysteine-rich domain"/>
    <property type="match status" value="1"/>
</dbReference>
<dbReference type="CDD" id="cd10719">
    <property type="entry name" value="DnaJ_zf"/>
    <property type="match status" value="1"/>
</dbReference>
<evidence type="ECO:0000259" key="13">
    <source>
        <dbReference type="PROSITE" id="PS51188"/>
    </source>
</evidence>
<dbReference type="Proteomes" id="UP001617669">
    <property type="component" value="Unassembled WGS sequence"/>
</dbReference>
<comment type="cofactor">
    <cofactor evidence="9">
        <name>Zn(2+)</name>
        <dbReference type="ChEBI" id="CHEBI:29105"/>
    </cofactor>
    <text evidence="9">Binds 2 Zn(2+) ions per monomer.</text>
</comment>
<comment type="caution">
    <text evidence="14">The sequence shown here is derived from an EMBL/GenBank/DDBJ whole genome shotgun (WGS) entry which is preliminary data.</text>
</comment>
<dbReference type="Pfam" id="PF00684">
    <property type="entry name" value="DnaJ_CXXCXGXG"/>
    <property type="match status" value="1"/>
</dbReference>
<dbReference type="RefSeq" id="WP_400880555.1">
    <property type="nucleotide sequence ID" value="NZ_JBIWXY010000001.1"/>
</dbReference>
<feature type="binding site" evidence="9">
    <location>
        <position position="151"/>
    </location>
    <ligand>
        <name>Zn(2+)</name>
        <dbReference type="ChEBI" id="CHEBI:29105"/>
        <label>1</label>
    </ligand>
</feature>
<sequence length="375" mass="40655">MAKRDYYEVLGVNRDASDDEIKKAYRKLAMKFHPDRNPDNPKAEESFKEAKEAYEILSDDQKRGAYDQYGHAGVDPSAGAGAGGAGFGNFADAFGDIFGDIFGGGGGGGNRRSNVYRGADLRYNMEISLEDAARGTETKIRIPVMAECETCHGSGARPGTQPVTCTTCGGHGQVRMQQGFFSVQQTCPKCHGSGKMVKEPCPTCHGGGRVKQHKTLSVKIPAGVDEGDRIRLSGEGEAGVNGGPPGDLYVVVHLKKHEIFERDGANLHCEMPISFTTAALGGEIEIPTLDGHAKMKVPPETQTGAVFRLRGKGIKPLRSSDMGDLMCHVVVETPVKLTERQKELLKELEDINQQDSGKHSPRAKSWMTKVKDFFQ</sequence>
<name>A0ABW8GK57_9PROT</name>
<dbReference type="PROSITE" id="PS50076">
    <property type="entry name" value="DNAJ_2"/>
    <property type="match status" value="1"/>
</dbReference>
<dbReference type="PROSITE" id="PS51188">
    <property type="entry name" value="ZF_CR"/>
    <property type="match status" value="1"/>
</dbReference>
<evidence type="ECO:0000313" key="15">
    <source>
        <dbReference type="Proteomes" id="UP001617669"/>
    </source>
</evidence>
<feature type="binding site" evidence="9">
    <location>
        <position position="190"/>
    </location>
    <ligand>
        <name>Zn(2+)</name>
        <dbReference type="ChEBI" id="CHEBI:29105"/>
        <label>2</label>
    </ligand>
</feature>
<keyword evidence="8 9" id="KW-0143">Chaperone</keyword>
<proteinExistence type="inferred from homology"/>
<dbReference type="PROSITE" id="PS00636">
    <property type="entry name" value="DNAJ_1"/>
    <property type="match status" value="1"/>
</dbReference>
<evidence type="ECO:0000256" key="11">
    <source>
        <dbReference type="SAM" id="MobiDB-lite"/>
    </source>
</evidence>
<dbReference type="InterPro" id="IPR036410">
    <property type="entry name" value="HSP_DnaJ_Cys-rich_dom_sf"/>
</dbReference>
<comment type="similarity">
    <text evidence="9">Belongs to the DnaJ family.</text>
</comment>
<dbReference type="PANTHER" id="PTHR43096:SF48">
    <property type="entry name" value="CHAPERONE PROTEIN DNAJ"/>
    <property type="match status" value="1"/>
</dbReference>
<comment type="subcellular location">
    <subcellularLocation>
        <location evidence="9">Cytoplasm</location>
    </subcellularLocation>
</comment>
<accession>A0ABW8GK57</accession>
<dbReference type="InterPro" id="IPR008971">
    <property type="entry name" value="HSP40/DnaJ_pept-bd"/>
</dbReference>
<dbReference type="PRINTS" id="PR00625">
    <property type="entry name" value="JDOMAIN"/>
</dbReference>
<keyword evidence="14" id="KW-0560">Oxidoreductase</keyword>
<evidence type="ECO:0000256" key="1">
    <source>
        <dbReference type="ARBA" id="ARBA00022490"/>
    </source>
</evidence>
<dbReference type="Gene3D" id="1.10.287.110">
    <property type="entry name" value="DnaJ domain"/>
    <property type="match status" value="1"/>
</dbReference>
<feature type="region of interest" description="Disordered" evidence="11">
    <location>
        <begin position="350"/>
        <end position="375"/>
    </location>
</feature>
<keyword evidence="4 9" id="KW-0677">Repeat</keyword>
<evidence type="ECO:0000256" key="7">
    <source>
        <dbReference type="ARBA" id="ARBA00023016"/>
    </source>
</evidence>
<dbReference type="GO" id="GO:0016491">
    <property type="term" value="F:oxidoreductase activity"/>
    <property type="evidence" value="ECO:0007669"/>
    <property type="project" value="UniProtKB-KW"/>
</dbReference>
<keyword evidence="7 9" id="KW-0346">Stress response</keyword>
<feature type="repeat" description="CXXCXGXG motif" evidence="9">
    <location>
        <begin position="148"/>
        <end position="155"/>
    </location>
</feature>
<dbReference type="Pfam" id="PF00226">
    <property type="entry name" value="DnaJ"/>
    <property type="match status" value="1"/>
</dbReference>
<feature type="binding site" evidence="9">
    <location>
        <position position="148"/>
    </location>
    <ligand>
        <name>Zn(2+)</name>
        <dbReference type="ChEBI" id="CHEBI:29105"/>
        <label>1</label>
    </ligand>
</feature>
<keyword evidence="3 9" id="KW-0479">Metal-binding</keyword>
<comment type="subunit">
    <text evidence="9">Homodimer.</text>
</comment>
<dbReference type="PANTHER" id="PTHR43096">
    <property type="entry name" value="DNAJ HOMOLOG 1, MITOCHONDRIAL-RELATED"/>
    <property type="match status" value="1"/>
</dbReference>
<feature type="repeat" description="CXXCXGXG motif" evidence="9">
    <location>
        <begin position="165"/>
        <end position="172"/>
    </location>
</feature>
<dbReference type="InterPro" id="IPR012724">
    <property type="entry name" value="DnaJ"/>
</dbReference>
<feature type="domain" description="CR-type" evidence="13">
    <location>
        <begin position="135"/>
        <end position="213"/>
    </location>
</feature>
<evidence type="ECO:0000256" key="4">
    <source>
        <dbReference type="ARBA" id="ARBA00022737"/>
    </source>
</evidence>
<feature type="repeat" description="CXXCXGXG motif" evidence="9">
    <location>
        <begin position="187"/>
        <end position="194"/>
    </location>
</feature>
<dbReference type="SUPFAM" id="SSF49493">
    <property type="entry name" value="HSP40/DnaJ peptide-binding domain"/>
    <property type="match status" value="2"/>
</dbReference>
<feature type="binding site" evidence="9">
    <location>
        <position position="187"/>
    </location>
    <ligand>
        <name>Zn(2+)</name>
        <dbReference type="ChEBI" id="CHEBI:29105"/>
        <label>2</label>
    </ligand>
</feature>
<dbReference type="EMBL" id="JBIWXY010000001">
    <property type="protein sequence ID" value="MFJ5445776.1"/>
    <property type="molecule type" value="Genomic_DNA"/>
</dbReference>
<keyword evidence="1 9" id="KW-0963">Cytoplasm</keyword>
<dbReference type="NCBIfam" id="TIGR02349">
    <property type="entry name" value="DnaJ_bact"/>
    <property type="match status" value="1"/>
</dbReference>
<dbReference type="InterPro" id="IPR001623">
    <property type="entry name" value="DnaJ_domain"/>
</dbReference>
<evidence type="ECO:0000256" key="5">
    <source>
        <dbReference type="ARBA" id="ARBA00022771"/>
    </source>
</evidence>
<keyword evidence="2 9" id="KW-0235">DNA replication</keyword>
<dbReference type="SMART" id="SM00271">
    <property type="entry name" value="DnaJ"/>
    <property type="match status" value="1"/>
</dbReference>
<dbReference type="CDD" id="cd10747">
    <property type="entry name" value="DnaJ_C"/>
    <property type="match status" value="1"/>
</dbReference>
<evidence type="ECO:0000313" key="14">
    <source>
        <dbReference type="EMBL" id="MFJ5445776.1"/>
    </source>
</evidence>
<dbReference type="InterPro" id="IPR002939">
    <property type="entry name" value="DnaJ_C"/>
</dbReference>
<evidence type="ECO:0000256" key="2">
    <source>
        <dbReference type="ARBA" id="ARBA00022705"/>
    </source>
</evidence>
<dbReference type="Pfam" id="PF01556">
    <property type="entry name" value="DnaJ_C"/>
    <property type="match status" value="1"/>
</dbReference>
<keyword evidence="6 9" id="KW-0862">Zinc</keyword>
<feature type="binding site" evidence="9">
    <location>
        <position position="204"/>
    </location>
    <ligand>
        <name>Zn(2+)</name>
        <dbReference type="ChEBI" id="CHEBI:29105"/>
        <label>1</label>
    </ligand>
</feature>
<feature type="domain" description="J" evidence="12">
    <location>
        <begin position="5"/>
        <end position="70"/>
    </location>
</feature>